<evidence type="ECO:0000256" key="5">
    <source>
        <dbReference type="ARBA" id="ARBA00022801"/>
    </source>
</evidence>
<dbReference type="Pfam" id="PF01476">
    <property type="entry name" value="LysM"/>
    <property type="match status" value="1"/>
</dbReference>
<dbReference type="RefSeq" id="WP_071313101.1">
    <property type="nucleotide sequence ID" value="NZ_MLQQ01000018.1"/>
</dbReference>
<evidence type="ECO:0000256" key="4">
    <source>
        <dbReference type="ARBA" id="ARBA00022737"/>
    </source>
</evidence>
<evidence type="ECO:0000259" key="9">
    <source>
        <dbReference type="PROSITE" id="PS51935"/>
    </source>
</evidence>
<dbReference type="SMART" id="SM00257">
    <property type="entry name" value="LysM"/>
    <property type="match status" value="1"/>
</dbReference>
<keyword evidence="11" id="KW-1185">Reference proteome</keyword>
<dbReference type="InterPro" id="IPR038765">
    <property type="entry name" value="Papain-like_cys_pep_sf"/>
</dbReference>
<dbReference type="InterPro" id="IPR018392">
    <property type="entry name" value="LysM"/>
</dbReference>
<evidence type="ECO:0000256" key="3">
    <source>
        <dbReference type="ARBA" id="ARBA00022729"/>
    </source>
</evidence>
<accession>A0A1S2LKF0</accession>
<feature type="domain" description="LysM" evidence="8">
    <location>
        <begin position="147"/>
        <end position="190"/>
    </location>
</feature>
<protein>
    <submittedName>
        <fullName evidence="10">Peptidoglycan endopeptidase</fullName>
    </submittedName>
</protein>
<comment type="similarity">
    <text evidence="1">Belongs to the peptidase C40 family.</text>
</comment>
<dbReference type="PANTHER" id="PTHR47053">
    <property type="entry name" value="MUREIN DD-ENDOPEPTIDASE MEPH-RELATED"/>
    <property type="match status" value="1"/>
</dbReference>
<evidence type="ECO:0000256" key="6">
    <source>
        <dbReference type="ARBA" id="ARBA00022807"/>
    </source>
</evidence>
<dbReference type="OrthoDB" id="9813368at2"/>
<dbReference type="Gene3D" id="3.90.1720.10">
    <property type="entry name" value="endopeptidase domain like (from Nostoc punctiforme)"/>
    <property type="match status" value="1"/>
</dbReference>
<dbReference type="EMBL" id="MLQQ01000018">
    <property type="protein sequence ID" value="OIJ12794.1"/>
    <property type="molecule type" value="Genomic_DNA"/>
</dbReference>
<dbReference type="Proteomes" id="UP000180098">
    <property type="component" value="Unassembled WGS sequence"/>
</dbReference>
<feature type="domain" description="NlpC/P60" evidence="9">
    <location>
        <begin position="216"/>
        <end position="344"/>
    </location>
</feature>
<evidence type="ECO:0000313" key="10">
    <source>
        <dbReference type="EMBL" id="OIJ12794.1"/>
    </source>
</evidence>
<dbReference type="InterPro" id="IPR000064">
    <property type="entry name" value="NLP_P60_dom"/>
</dbReference>
<dbReference type="PROSITE" id="PS51782">
    <property type="entry name" value="LYSM"/>
    <property type="match status" value="1"/>
</dbReference>
<proteinExistence type="inferred from homology"/>
<keyword evidence="5" id="KW-0378">Hydrolase</keyword>
<dbReference type="SUPFAM" id="SSF54001">
    <property type="entry name" value="Cysteine proteinases"/>
    <property type="match status" value="1"/>
</dbReference>
<evidence type="ECO:0000256" key="2">
    <source>
        <dbReference type="ARBA" id="ARBA00022670"/>
    </source>
</evidence>
<dbReference type="Gene3D" id="3.10.350.10">
    <property type="entry name" value="LysM domain"/>
    <property type="match status" value="1"/>
</dbReference>
<dbReference type="PROSITE" id="PS51935">
    <property type="entry name" value="NLPC_P60"/>
    <property type="match status" value="1"/>
</dbReference>
<dbReference type="AlphaFoldDB" id="A0A1S2LKF0"/>
<evidence type="ECO:0000256" key="1">
    <source>
        <dbReference type="ARBA" id="ARBA00007074"/>
    </source>
</evidence>
<evidence type="ECO:0000259" key="8">
    <source>
        <dbReference type="PROSITE" id="PS51782"/>
    </source>
</evidence>
<dbReference type="GO" id="GO:0006508">
    <property type="term" value="P:proteolysis"/>
    <property type="evidence" value="ECO:0007669"/>
    <property type="project" value="UniProtKB-KW"/>
</dbReference>
<dbReference type="CDD" id="cd00118">
    <property type="entry name" value="LysM"/>
    <property type="match status" value="1"/>
</dbReference>
<dbReference type="GO" id="GO:0008234">
    <property type="term" value="F:cysteine-type peptidase activity"/>
    <property type="evidence" value="ECO:0007669"/>
    <property type="project" value="UniProtKB-KW"/>
</dbReference>
<organism evidence="10 11">
    <name type="scientific">Anaerobacillus arseniciselenatis</name>
    <dbReference type="NCBI Taxonomy" id="85682"/>
    <lineage>
        <taxon>Bacteria</taxon>
        <taxon>Bacillati</taxon>
        <taxon>Bacillota</taxon>
        <taxon>Bacilli</taxon>
        <taxon>Bacillales</taxon>
        <taxon>Bacillaceae</taxon>
        <taxon>Anaerobacillus</taxon>
    </lineage>
</organism>
<dbReference type="PANTHER" id="PTHR47053:SF1">
    <property type="entry name" value="MUREIN DD-ENDOPEPTIDASE MEPH-RELATED"/>
    <property type="match status" value="1"/>
</dbReference>
<name>A0A1S2LKF0_9BACI</name>
<keyword evidence="6" id="KW-0788">Thiol protease</keyword>
<reference evidence="10 11" key="1">
    <citation type="submission" date="2016-10" db="EMBL/GenBank/DDBJ databases">
        <title>Draft genome sequences of four alkaliphilic bacteria belonging to the Anaerobacillus genus.</title>
        <authorList>
            <person name="Bassil N.M."/>
            <person name="Lloyd J.R."/>
        </authorList>
    </citation>
    <scope>NUCLEOTIDE SEQUENCE [LARGE SCALE GENOMIC DNA]</scope>
    <source>
        <strain evidence="10 11">DSM 15340</strain>
    </source>
</reference>
<keyword evidence="3" id="KW-0732">Signal</keyword>
<keyword evidence="4" id="KW-0677">Repeat</keyword>
<dbReference type="Pfam" id="PF00877">
    <property type="entry name" value="NLPC_P60"/>
    <property type="match status" value="1"/>
</dbReference>
<dbReference type="SUPFAM" id="SSF54106">
    <property type="entry name" value="LysM domain"/>
    <property type="match status" value="1"/>
</dbReference>
<sequence length="345" mass="38407">MRKNNIRIFILTISILALLTSPVLAFYEDVPEAGIAINGTMVDGIKPIKIAGDYYIPFTHLSKLLGYNDIRFESGTKTYQVTDGSTVVRLTMGGYRARRGDDFINIDPPRWINETAYVSLEAGGKLFNSFISFKPENGSIQVEKPASKYRVQAGDTLWLISKAHHTSVAQLKAANNLTSNIIQPGQLLKIPPREQTKEDEPIKETRPPAPKEREEPQIRTALIEVAKRFIGAGYKFGATLDEAPNLFDCSSYTQYVFQHKGVQIPRTSRQQAGIGIPVTSLKQGDLLFFTSPSLYSDGRVGHVGIYMDGGHMIHASSSRGVHITEDVLNNPYWGQNYLFAKRVID</sequence>
<feature type="region of interest" description="Disordered" evidence="7">
    <location>
        <begin position="192"/>
        <end position="215"/>
    </location>
</feature>
<evidence type="ECO:0000256" key="7">
    <source>
        <dbReference type="SAM" id="MobiDB-lite"/>
    </source>
</evidence>
<keyword evidence="2" id="KW-0645">Protease</keyword>
<dbReference type="InterPro" id="IPR051202">
    <property type="entry name" value="Peptidase_C40"/>
</dbReference>
<comment type="caution">
    <text evidence="10">The sequence shown here is derived from an EMBL/GenBank/DDBJ whole genome shotgun (WGS) entry which is preliminary data.</text>
</comment>
<gene>
    <name evidence="10" type="ORF">BKP35_09440</name>
</gene>
<dbReference type="InterPro" id="IPR036779">
    <property type="entry name" value="LysM_dom_sf"/>
</dbReference>
<evidence type="ECO:0000313" key="11">
    <source>
        <dbReference type="Proteomes" id="UP000180098"/>
    </source>
</evidence>